<dbReference type="GO" id="GO:0000139">
    <property type="term" value="C:Golgi membrane"/>
    <property type="evidence" value="ECO:0007669"/>
    <property type="project" value="UniProtKB-SubCell"/>
</dbReference>
<dbReference type="InterPro" id="IPR001849">
    <property type="entry name" value="PH_domain"/>
</dbReference>
<keyword evidence="6" id="KW-0963">Cytoplasm</keyword>
<keyword evidence="17" id="KW-1185">Reference proteome</keyword>
<dbReference type="FunFam" id="1.10.555.10:FF:000014">
    <property type="entry name" value="Rho GTPase activating protein 21"/>
    <property type="match status" value="1"/>
</dbReference>
<feature type="compositionally biased region" description="Basic and acidic residues" evidence="12">
    <location>
        <begin position="1437"/>
        <end position="1453"/>
    </location>
</feature>
<feature type="region of interest" description="Disordered" evidence="12">
    <location>
        <begin position="857"/>
        <end position="885"/>
    </location>
</feature>
<keyword evidence="8" id="KW-0333">Golgi apparatus</keyword>
<keyword evidence="9" id="KW-0472">Membrane</keyword>
<feature type="compositionally biased region" description="Low complexity" evidence="12">
    <location>
        <begin position="1843"/>
        <end position="1861"/>
    </location>
</feature>
<feature type="compositionally biased region" description="Polar residues" evidence="12">
    <location>
        <begin position="305"/>
        <end position="321"/>
    </location>
</feature>
<feature type="compositionally biased region" description="Basic and acidic residues" evidence="12">
    <location>
        <begin position="1412"/>
        <end position="1426"/>
    </location>
</feature>
<sequence length="1913" mass="212264">MMATRRTGLPEGDGDKLKACEVSKSKDGKEQSETVSLSEDETFSWPGPKTVMLKRTSQGFGFTLRHFIVYPPESAIQFSYKDEENGNRGGKQRNRLEPMDTIFVKQVKEGGPAFEAGLCTGDRIIKVNGESVIGKTYSQVIALIQNSDTTLELSVMPKDEDILQVLQFTKDVTALAYSQDAYLKGNEAYSGNARNIPEPPPICYPWLPSAPSAMAQPVEISPPDSSLSKQQTSTPVLTQPGRAYKMEIQVPPSPTDVAKSNTAVCVCNESVRTVIVPSEKVVDMLSNRNNHTGPSHRTEEVRYGTNEQTSLKTLSRTTSPPLSIPTAHLIHQTAGSRSLEPSGILLKSGNYSGHSDGISSSRSQAVESPSVAVNHYSPNSHQHIDWKNYKTYKEYIDNRRLHIGCRTIQERLDSLRAASQSTADYNQVVPNRTTLQGRRRSTSHDRVPQSVQIRQRSVSQERLEDSVLMKYCPRSASQGALTSPSVSFSNHRTRSWDYIEGQDETLENVNSGTPIPDSNGERKQTYKWSGFTEQDDRRGIYERPRQQEIHKSFRGSNFTVAPSVVNSDNRRMSGRGVGSVSQFKKVPPDLKTLQSNRHFQTTCGMSLPRGISQDRSPLVKVGSNSQKAPSTHVTKPSFSQKSFVSIKDQRPVNHLHQNSLLNQQTWVRTDSTPDQQVETGKSPSLSGASAKPAPQSSENAGTSDLELPVSQRNQDLSLQEAEIEQSDTLDNKEAVILREKPPSGRQTPQPLRHQSYILAVNDQETGSDTTCWLPNDARREVHIKRMEERKASSTSPPGDSLASIPFIDEPTSPSIDHDIAHIPASAVISASTSQVPSIATVPHSLTTSAPLIRRQLSHDHESVSPPSLDAQPTSKTERSKSYDEGLDDYKEDAKLSFKHVSSLKGIKIPDSQKSSEDSGSRKDSSSEVFSDAAKEGWLHFRPLVTDKGKRVGGSIRPWKQIETKRKNVFRLTTSDCECLFQAEDRDDMLSWIKTIQESSNLNEEDTGVTNRDLISRRIKEYNSLMSKAEQLPKTPRQSLSIRQTLLGAKSEPKTQSPHSPKEESERKLLSKDDTSPPKDKGTWRKGIPSIMRKTFEKKPTATGTFGVRLDDCPPAHTNRYIPLIVDICCKLVEERGLEYTGIYRVPGNNAAISSMQEELNKGMADIDIQDDKWRDLNVISSLLKSFFRKLPEPLFTNDKYADFIEANRKEDPLDRLKTLKRLIRDLPEHHYETLKFLSAHLKTVAENSEKNKMEPRNLAIVFGPTLVRTSEDNMTHMVTHMPDQYKIVETLIQHHDWFFTEEGAEEPLTTVQEESTVDSQPVPNIDHLLTNIGRTGVSPGDVSDSATSDSTKSKGSWGSGKDQYSRELLVSSIFAAASRKRKKPKEKAQPSSSEDELDNVFFKKENVEQCLNDTKEESKKESETLGRKQRIITAKETGTRKDPSTTKDEKVSLGKESMPSEEPSKHNKSPTLSCRFAILKESPRSLLAQKSSHLEETGSDSGTLLSTSSQASLARFSMKKSTSPETKHSEFLANVSTITSDYSTTSSATYLTSLDSSRLSPEVQSMAESRGDEADDERSELISEGRPVETDSESEFPIFPTALTSERLFRGKLQEVTKSSRRNSEGSEVSCTEGSLTSSLDSRRQLFSSHKLIECDTLSRKKSARFKSDSGSLGDTKNEKEAPSISKVFDVMKKGKSTGSLLTPTRGESEKQEPTWKTKIADRLKLKPRAPADDMFGVGSHKANAETAKRKSIRRRHTLGGHRDATEISILNFWKVHEQSGGRESELSAVNRLKPKCSAQDLSISDWLARERLRTSTSDLSRGESGDPQTENPSTRETATTDTSLSFQSDTGSSSSTLASTNRPLLSIPPQSPDQINGESFQDVSKNASSAANAQPHKLSETPGNKAQFHPCL</sequence>
<gene>
    <name evidence="16" type="primary">ARHGAP21</name>
</gene>
<evidence type="ECO:0000256" key="12">
    <source>
        <dbReference type="SAM" id="MobiDB-lite"/>
    </source>
</evidence>
<dbReference type="Proteomes" id="UP000008225">
    <property type="component" value="Chromosome 7"/>
</dbReference>
<evidence type="ECO:0000259" key="13">
    <source>
        <dbReference type="PROSITE" id="PS50003"/>
    </source>
</evidence>
<dbReference type="PROSITE" id="PS50106">
    <property type="entry name" value="PDZ"/>
    <property type="match status" value="1"/>
</dbReference>
<dbReference type="Ensembl" id="ENSCJAT00000125195.1">
    <property type="protein sequence ID" value="ENSCJAP00000079688.1"/>
    <property type="gene ID" value="ENSCJAG00000007642.5"/>
</dbReference>
<name>A0A8I3ZZT0_CALJA</name>
<feature type="compositionally biased region" description="Basic and acidic residues" evidence="12">
    <location>
        <begin position="875"/>
        <end position="885"/>
    </location>
</feature>
<reference evidence="16" key="2">
    <citation type="submission" date="2025-08" db="UniProtKB">
        <authorList>
            <consortium name="Ensembl"/>
        </authorList>
    </citation>
    <scope>IDENTIFICATION</scope>
</reference>
<proteinExistence type="predicted"/>
<dbReference type="SUPFAM" id="SSF50156">
    <property type="entry name" value="PDZ domain-like"/>
    <property type="match status" value="1"/>
</dbReference>
<evidence type="ECO:0000256" key="10">
    <source>
        <dbReference type="ARBA" id="ARBA00023212"/>
    </source>
</evidence>
<feature type="region of interest" description="Disordered" evidence="12">
    <location>
        <begin position="285"/>
        <end position="322"/>
    </location>
</feature>
<feature type="region of interest" description="Disordered" evidence="12">
    <location>
        <begin position="908"/>
        <end position="927"/>
    </location>
</feature>
<feature type="compositionally biased region" description="Basic and acidic residues" evidence="12">
    <location>
        <begin position="729"/>
        <end position="742"/>
    </location>
</feature>
<feature type="region of interest" description="Disordered" evidence="12">
    <location>
        <begin position="1731"/>
        <end position="1752"/>
    </location>
</feature>
<dbReference type="Gene3D" id="2.30.29.30">
    <property type="entry name" value="Pleckstrin-homology domain (PH domain)/Phosphotyrosine-binding domain (PTB)"/>
    <property type="match status" value="1"/>
</dbReference>
<evidence type="ECO:0000256" key="5">
    <source>
        <dbReference type="ARBA" id="ARBA00022468"/>
    </source>
</evidence>
<feature type="region of interest" description="Disordered" evidence="12">
    <location>
        <begin position="1815"/>
        <end position="1913"/>
    </location>
</feature>
<dbReference type="SMART" id="SM00228">
    <property type="entry name" value="PDZ"/>
    <property type="match status" value="1"/>
</dbReference>
<feature type="region of interest" description="Disordered" evidence="12">
    <location>
        <begin position="431"/>
        <end position="458"/>
    </location>
</feature>
<feature type="region of interest" description="Disordered" evidence="12">
    <location>
        <begin position="1664"/>
        <end position="1687"/>
    </location>
</feature>
<dbReference type="PANTHER" id="PTHR23175:SF16">
    <property type="entry name" value="RHO GTPASE-ACTIVATING PROTEIN 21"/>
    <property type="match status" value="1"/>
</dbReference>
<feature type="compositionally biased region" description="Polar residues" evidence="12">
    <location>
        <begin position="1873"/>
        <end position="1893"/>
    </location>
</feature>
<feature type="region of interest" description="Disordered" evidence="12">
    <location>
        <begin position="658"/>
        <end position="707"/>
    </location>
</feature>
<feature type="domain" description="PDZ" evidence="14">
    <location>
        <begin position="50"/>
        <end position="159"/>
    </location>
</feature>
<keyword evidence="10" id="KW-0206">Cytoskeleton</keyword>
<evidence type="ECO:0000256" key="7">
    <source>
        <dbReference type="ARBA" id="ARBA00022949"/>
    </source>
</evidence>
<dbReference type="InterPro" id="IPR001478">
    <property type="entry name" value="PDZ"/>
</dbReference>
<evidence type="ECO:0000256" key="2">
    <source>
        <dbReference type="ARBA" id="ARBA00004282"/>
    </source>
</evidence>
<evidence type="ECO:0000256" key="6">
    <source>
        <dbReference type="ARBA" id="ARBA00022490"/>
    </source>
</evidence>
<organism evidence="16 17">
    <name type="scientific">Callithrix jacchus</name>
    <name type="common">White-tufted-ear marmoset</name>
    <name type="synonym">Simia Jacchus</name>
    <dbReference type="NCBI Taxonomy" id="9483"/>
    <lineage>
        <taxon>Eukaryota</taxon>
        <taxon>Metazoa</taxon>
        <taxon>Chordata</taxon>
        <taxon>Craniata</taxon>
        <taxon>Vertebrata</taxon>
        <taxon>Euteleostomi</taxon>
        <taxon>Mammalia</taxon>
        <taxon>Eutheria</taxon>
        <taxon>Euarchontoglires</taxon>
        <taxon>Primates</taxon>
        <taxon>Haplorrhini</taxon>
        <taxon>Platyrrhini</taxon>
        <taxon>Cebidae</taxon>
        <taxon>Callitrichinae</taxon>
        <taxon>Callithrix</taxon>
        <taxon>Callithrix</taxon>
    </lineage>
</organism>
<feature type="region of interest" description="Disordered" evidence="12">
    <location>
        <begin position="1412"/>
        <end position="1473"/>
    </location>
</feature>
<dbReference type="CDD" id="cd06756">
    <property type="entry name" value="PDZ_ARHGAP21_23-like"/>
    <property type="match status" value="1"/>
</dbReference>
<accession>A0A8I3ZZT0</accession>
<dbReference type="FunFam" id="2.30.42.10:FF:000066">
    <property type="entry name" value="Rho GTPase activating protein 21"/>
    <property type="match status" value="1"/>
</dbReference>
<feature type="compositionally biased region" description="Polar residues" evidence="12">
    <location>
        <begin position="1626"/>
        <end position="1640"/>
    </location>
</feature>
<keyword evidence="7" id="KW-0965">Cell junction</keyword>
<feature type="region of interest" description="Disordered" evidence="12">
    <location>
        <begin position="1"/>
        <end position="41"/>
    </location>
</feature>
<feature type="region of interest" description="Disordered" evidence="12">
    <location>
        <begin position="721"/>
        <end position="751"/>
    </location>
</feature>
<feature type="region of interest" description="Disordered" evidence="12">
    <location>
        <begin position="1614"/>
        <end position="1640"/>
    </location>
</feature>
<feature type="region of interest" description="Disordered" evidence="12">
    <location>
        <begin position="604"/>
        <end position="642"/>
    </location>
</feature>
<dbReference type="SMART" id="SM00324">
    <property type="entry name" value="RhoGAP"/>
    <property type="match status" value="1"/>
</dbReference>
<feature type="compositionally biased region" description="Basic and acidic residues" evidence="12">
    <location>
        <begin position="913"/>
        <end position="925"/>
    </location>
</feature>
<dbReference type="PANTHER" id="PTHR23175">
    <property type="entry name" value="PDZ DOMAIN-CONTAINING PROTEIN"/>
    <property type="match status" value="1"/>
</dbReference>
<evidence type="ECO:0000313" key="16">
    <source>
        <dbReference type="Ensembl" id="ENSCJAP00000079688.1"/>
    </source>
</evidence>
<keyword evidence="11" id="KW-0968">Cytoplasmic vesicle</keyword>
<evidence type="ECO:0000256" key="1">
    <source>
        <dbReference type="ARBA" id="ARBA00004245"/>
    </source>
</evidence>
<dbReference type="GO" id="GO:0070161">
    <property type="term" value="C:anchoring junction"/>
    <property type="evidence" value="ECO:0007669"/>
    <property type="project" value="UniProtKB-SubCell"/>
</dbReference>
<evidence type="ECO:0000256" key="11">
    <source>
        <dbReference type="ARBA" id="ARBA00023329"/>
    </source>
</evidence>
<dbReference type="Gene3D" id="2.30.42.10">
    <property type="match status" value="1"/>
</dbReference>
<feature type="compositionally biased region" description="Polar residues" evidence="12">
    <location>
        <begin position="1827"/>
        <end position="1842"/>
    </location>
</feature>
<feature type="compositionally biased region" description="Low complexity" evidence="12">
    <location>
        <begin position="448"/>
        <end position="458"/>
    </location>
</feature>
<dbReference type="PROSITE" id="PS50238">
    <property type="entry name" value="RHOGAP"/>
    <property type="match status" value="1"/>
</dbReference>
<dbReference type="InterPro" id="IPR036034">
    <property type="entry name" value="PDZ_sf"/>
</dbReference>
<feature type="region of interest" description="Disordered" evidence="12">
    <location>
        <begin position="1308"/>
        <end position="1361"/>
    </location>
</feature>
<evidence type="ECO:0000259" key="14">
    <source>
        <dbReference type="PROSITE" id="PS50106"/>
    </source>
</evidence>
<feature type="region of interest" description="Disordered" evidence="12">
    <location>
        <begin position="1046"/>
        <end position="1095"/>
    </location>
</feature>
<dbReference type="InterPro" id="IPR000198">
    <property type="entry name" value="RhoGAP_dom"/>
</dbReference>
<feature type="compositionally biased region" description="Polar residues" evidence="12">
    <location>
        <begin position="622"/>
        <end position="642"/>
    </location>
</feature>
<protein>
    <submittedName>
        <fullName evidence="16">Rho GTPase activating protein 21</fullName>
    </submittedName>
</protein>
<feature type="compositionally biased region" description="Low complexity" evidence="12">
    <location>
        <begin position="1499"/>
        <end position="1514"/>
    </location>
</feature>
<feature type="compositionally biased region" description="Low complexity" evidence="12">
    <location>
        <begin position="1343"/>
        <end position="1361"/>
    </location>
</feature>
<dbReference type="GO" id="GO:0005856">
    <property type="term" value="C:cytoskeleton"/>
    <property type="evidence" value="ECO:0007669"/>
    <property type="project" value="UniProtKB-SubCell"/>
</dbReference>
<feature type="compositionally biased region" description="Basic and acidic residues" evidence="12">
    <location>
        <begin position="1579"/>
        <end position="1589"/>
    </location>
</feature>
<evidence type="ECO:0000256" key="3">
    <source>
        <dbReference type="ARBA" id="ARBA00004284"/>
    </source>
</evidence>
<feature type="compositionally biased region" description="Polar residues" evidence="12">
    <location>
        <begin position="658"/>
        <end position="687"/>
    </location>
</feature>
<evidence type="ECO:0000259" key="15">
    <source>
        <dbReference type="PROSITE" id="PS50238"/>
    </source>
</evidence>
<keyword evidence="5" id="KW-0343">GTPase activation</keyword>
<feature type="domain" description="Rho-GAP" evidence="15">
    <location>
        <begin position="1107"/>
        <end position="1299"/>
    </location>
</feature>
<feature type="compositionally biased region" description="Polar residues" evidence="12">
    <location>
        <begin position="1558"/>
        <end position="1567"/>
    </location>
</feature>
<feature type="compositionally biased region" description="Basic and acidic residues" evidence="12">
    <location>
        <begin position="13"/>
        <end position="32"/>
    </location>
</feature>
<reference evidence="16" key="3">
    <citation type="submission" date="2025-09" db="UniProtKB">
        <authorList>
            <consortium name="Ensembl"/>
        </authorList>
    </citation>
    <scope>IDENTIFICATION</scope>
</reference>
<feature type="region of interest" description="Disordered" evidence="12">
    <location>
        <begin position="1551"/>
        <end position="1597"/>
    </location>
</feature>
<dbReference type="GO" id="GO:0007165">
    <property type="term" value="P:signal transduction"/>
    <property type="evidence" value="ECO:0007669"/>
    <property type="project" value="InterPro"/>
</dbReference>
<dbReference type="Gene3D" id="1.10.555.10">
    <property type="entry name" value="Rho GTPase activation protein"/>
    <property type="match status" value="1"/>
</dbReference>
<evidence type="ECO:0000256" key="4">
    <source>
        <dbReference type="ARBA" id="ARBA00004395"/>
    </source>
</evidence>
<dbReference type="InterPro" id="IPR011993">
    <property type="entry name" value="PH-like_dom_sf"/>
</dbReference>
<dbReference type="InterPro" id="IPR041489">
    <property type="entry name" value="PDZ_6"/>
</dbReference>
<dbReference type="InterPro" id="IPR008936">
    <property type="entry name" value="Rho_GTPase_activation_prot"/>
</dbReference>
<feature type="compositionally biased region" description="Polar residues" evidence="12">
    <location>
        <begin position="286"/>
        <end position="295"/>
    </location>
</feature>
<evidence type="ECO:0000256" key="9">
    <source>
        <dbReference type="ARBA" id="ARBA00023136"/>
    </source>
</evidence>
<dbReference type="CDD" id="cd04395">
    <property type="entry name" value="RhoGAP_ARHGAP21"/>
    <property type="match status" value="1"/>
</dbReference>
<feature type="domain" description="PH" evidence="13">
    <location>
        <begin position="966"/>
        <end position="1000"/>
    </location>
</feature>
<dbReference type="Gene3D" id="1.20.5.220">
    <property type="match status" value="1"/>
</dbReference>
<evidence type="ECO:0000256" key="8">
    <source>
        <dbReference type="ARBA" id="ARBA00023034"/>
    </source>
</evidence>
<dbReference type="GO" id="GO:0005096">
    <property type="term" value="F:GTPase activator activity"/>
    <property type="evidence" value="ECO:0007669"/>
    <property type="project" value="UniProtKB-KW"/>
</dbReference>
<dbReference type="Pfam" id="PF00620">
    <property type="entry name" value="RhoGAP"/>
    <property type="match status" value="1"/>
</dbReference>
<dbReference type="SUPFAM" id="SSF50729">
    <property type="entry name" value="PH domain-like"/>
    <property type="match status" value="1"/>
</dbReference>
<comment type="subcellular location">
    <subcellularLocation>
        <location evidence="2">Cell junction</location>
    </subcellularLocation>
    <subcellularLocation>
        <location evidence="1">Cytoplasm</location>
        <location evidence="1">Cytoskeleton</location>
    </subcellularLocation>
    <subcellularLocation>
        <location evidence="3">Cytoplasmic vesicle membrane</location>
        <topology evidence="3">Peripheral membrane protein</topology>
    </subcellularLocation>
    <subcellularLocation>
        <location evidence="4">Golgi apparatus membrane</location>
        <topology evidence="4">Peripheral membrane protein</topology>
    </subcellularLocation>
</comment>
<feature type="region of interest" description="Disordered" evidence="12">
    <location>
        <begin position="1487"/>
        <end position="1530"/>
    </location>
</feature>
<dbReference type="Pfam" id="PF17820">
    <property type="entry name" value="PDZ_6"/>
    <property type="match status" value="1"/>
</dbReference>
<dbReference type="GO" id="GO:0030659">
    <property type="term" value="C:cytoplasmic vesicle membrane"/>
    <property type="evidence" value="ECO:0007669"/>
    <property type="project" value="UniProtKB-SubCell"/>
</dbReference>
<dbReference type="GO" id="GO:0051645">
    <property type="term" value="P:Golgi localization"/>
    <property type="evidence" value="ECO:0007669"/>
    <property type="project" value="TreeGrafter"/>
</dbReference>
<evidence type="ECO:0000313" key="17">
    <source>
        <dbReference type="Proteomes" id="UP000008225"/>
    </source>
</evidence>
<dbReference type="GeneTree" id="ENSGT00940000155406"/>
<feature type="compositionally biased region" description="Basic and acidic residues" evidence="12">
    <location>
        <begin position="1059"/>
        <end position="1082"/>
    </location>
</feature>
<feature type="compositionally biased region" description="Polar residues" evidence="12">
    <location>
        <begin position="1309"/>
        <end position="1322"/>
    </location>
</feature>
<dbReference type="SUPFAM" id="SSF48350">
    <property type="entry name" value="GTPase activation domain, GAP"/>
    <property type="match status" value="1"/>
</dbReference>
<dbReference type="PROSITE" id="PS50003">
    <property type="entry name" value="PH_DOMAIN"/>
    <property type="match status" value="1"/>
</dbReference>
<feature type="region of interest" description="Disordered" evidence="12">
    <location>
        <begin position="1378"/>
        <end position="1400"/>
    </location>
</feature>
<reference evidence="16 17" key="1">
    <citation type="submission" date="2009-03" db="EMBL/GenBank/DDBJ databases">
        <authorList>
            <person name="Warren W."/>
            <person name="Ye L."/>
            <person name="Minx P."/>
            <person name="Worley K."/>
            <person name="Gibbs R."/>
            <person name="Wilson R.K."/>
        </authorList>
    </citation>
    <scope>NUCLEOTIDE SEQUENCE [LARGE SCALE GENOMIC DNA]</scope>
</reference>